<feature type="transmembrane region" description="Helical" evidence="6">
    <location>
        <begin position="237"/>
        <end position="255"/>
    </location>
</feature>
<dbReference type="InterPro" id="IPR050189">
    <property type="entry name" value="MFS_Efflux_Transporters"/>
</dbReference>
<evidence type="ECO:0000313" key="8">
    <source>
        <dbReference type="EMBL" id="PSV46354.1"/>
    </source>
</evidence>
<keyword evidence="9" id="KW-1185">Reference proteome</keyword>
<dbReference type="GO" id="GO:0005886">
    <property type="term" value="C:plasma membrane"/>
    <property type="evidence" value="ECO:0007669"/>
    <property type="project" value="UniProtKB-SubCell"/>
</dbReference>
<dbReference type="Proteomes" id="UP000241803">
    <property type="component" value="Unassembled WGS sequence"/>
</dbReference>
<dbReference type="PROSITE" id="PS50850">
    <property type="entry name" value="MFS"/>
    <property type="match status" value="1"/>
</dbReference>
<dbReference type="SUPFAM" id="SSF103473">
    <property type="entry name" value="MFS general substrate transporter"/>
    <property type="match status" value="1"/>
</dbReference>
<comment type="subcellular location">
    <subcellularLocation>
        <location evidence="1">Cell membrane</location>
        <topology evidence="1">Multi-pass membrane protein</topology>
    </subcellularLocation>
</comment>
<feature type="transmembrane region" description="Helical" evidence="6">
    <location>
        <begin position="193"/>
        <end position="217"/>
    </location>
</feature>
<evidence type="ECO:0000256" key="4">
    <source>
        <dbReference type="ARBA" id="ARBA00022989"/>
    </source>
</evidence>
<reference evidence="8 9" key="1">
    <citation type="submission" date="2018-03" db="EMBL/GenBank/DDBJ databases">
        <title>Whole genome sequencing of Histamine producing bacteria.</title>
        <authorList>
            <person name="Butler K."/>
        </authorList>
    </citation>
    <scope>NUCLEOTIDE SEQUENCE [LARGE SCALE GENOMIC DNA]</scope>
    <source>
        <strain evidence="8 9">ATCC 19614</strain>
    </source>
</reference>
<evidence type="ECO:0000256" key="1">
    <source>
        <dbReference type="ARBA" id="ARBA00004651"/>
    </source>
</evidence>
<dbReference type="Gene3D" id="1.20.1250.20">
    <property type="entry name" value="MFS general substrate transporter like domains"/>
    <property type="match status" value="1"/>
</dbReference>
<dbReference type="Pfam" id="PF07690">
    <property type="entry name" value="MFS_1"/>
    <property type="match status" value="1"/>
</dbReference>
<feature type="transmembrane region" description="Helical" evidence="6">
    <location>
        <begin position="116"/>
        <end position="136"/>
    </location>
</feature>
<keyword evidence="5 6" id="KW-0472">Membrane</keyword>
<dbReference type="InterPro" id="IPR020846">
    <property type="entry name" value="MFS_dom"/>
</dbReference>
<feature type="transmembrane region" description="Helical" evidence="6">
    <location>
        <begin position="59"/>
        <end position="77"/>
    </location>
</feature>
<feature type="domain" description="Major facilitator superfamily (MFS) profile" evidence="7">
    <location>
        <begin position="1"/>
        <end position="385"/>
    </location>
</feature>
<name>A0A2T3L7J4_9GAMM</name>
<sequence>MLSIGTLMMVMPLGADFVQYLNMKPEHIGYISGGATFASALIGFFLAPYLDRYDRKSALILFLLIRSVVIIICGFSTTQNELLFWFVLAGCFAGPISGLTMASVIDITEVKERGKAIAFVASGFSLAAIIIVPVSLELSAHFSWQVTFFLFGSIGVGFSLLSYFYFPSMVGHKVMGDKVVGDKQQPSSVGMTAMITSPVFISALSIVGISMFGHFLLVPNLSTFFQFNLHFPREQISVLYLLGGVASILSMRLCGQMLDKGWITQTVLVTSILVAVVTFIGFLWQGNWPLYVVFTLFMASSSARSASVSAITSRVPLPHQRAAFMSYQGTLSNVAAGLASAVSSLYLLSDPAGRLIGIETLAMVTIGCALIVPFMVNILMNLLARRQQTALQL</sequence>
<feature type="transmembrane region" description="Helical" evidence="6">
    <location>
        <begin position="83"/>
        <end position="104"/>
    </location>
</feature>
<dbReference type="AlphaFoldDB" id="A0A2T3L7J4"/>
<dbReference type="InterPro" id="IPR036259">
    <property type="entry name" value="MFS_trans_sf"/>
</dbReference>
<dbReference type="PANTHER" id="PTHR43124">
    <property type="entry name" value="PURINE EFFLUX PUMP PBUE"/>
    <property type="match status" value="1"/>
</dbReference>
<keyword evidence="2" id="KW-1003">Cell membrane</keyword>
<gene>
    <name evidence="8" type="ORF">C9J47_14615</name>
</gene>
<keyword evidence="4 6" id="KW-1133">Transmembrane helix</keyword>
<evidence type="ECO:0000313" key="9">
    <source>
        <dbReference type="Proteomes" id="UP000241803"/>
    </source>
</evidence>
<feature type="transmembrane region" description="Helical" evidence="6">
    <location>
        <begin position="331"/>
        <end position="349"/>
    </location>
</feature>
<comment type="caution">
    <text evidence="8">The sequence shown here is derived from an EMBL/GenBank/DDBJ whole genome shotgun (WGS) entry which is preliminary data.</text>
</comment>
<evidence type="ECO:0000256" key="5">
    <source>
        <dbReference type="ARBA" id="ARBA00023136"/>
    </source>
</evidence>
<organism evidence="8 9">
    <name type="scientific">Photobacterium indicum</name>
    <dbReference type="NCBI Taxonomy" id="81447"/>
    <lineage>
        <taxon>Bacteria</taxon>
        <taxon>Pseudomonadati</taxon>
        <taxon>Pseudomonadota</taxon>
        <taxon>Gammaproteobacteria</taxon>
        <taxon>Vibrionales</taxon>
        <taxon>Vibrionaceae</taxon>
        <taxon>Photobacterium</taxon>
    </lineage>
</organism>
<feature type="transmembrane region" description="Helical" evidence="6">
    <location>
        <begin position="361"/>
        <end position="384"/>
    </location>
</feature>
<dbReference type="InterPro" id="IPR011701">
    <property type="entry name" value="MFS"/>
</dbReference>
<evidence type="ECO:0000256" key="3">
    <source>
        <dbReference type="ARBA" id="ARBA00022692"/>
    </source>
</evidence>
<feature type="transmembrane region" description="Helical" evidence="6">
    <location>
        <begin position="27"/>
        <end position="47"/>
    </location>
</feature>
<dbReference type="EMBL" id="PYOC01000005">
    <property type="protein sequence ID" value="PSV46354.1"/>
    <property type="molecule type" value="Genomic_DNA"/>
</dbReference>
<evidence type="ECO:0000256" key="6">
    <source>
        <dbReference type="SAM" id="Phobius"/>
    </source>
</evidence>
<accession>A0A2T3L7J4</accession>
<evidence type="ECO:0000256" key="2">
    <source>
        <dbReference type="ARBA" id="ARBA00022475"/>
    </source>
</evidence>
<proteinExistence type="predicted"/>
<feature type="transmembrane region" description="Helical" evidence="6">
    <location>
        <begin position="262"/>
        <end position="284"/>
    </location>
</feature>
<evidence type="ECO:0000259" key="7">
    <source>
        <dbReference type="PROSITE" id="PS50850"/>
    </source>
</evidence>
<dbReference type="PANTHER" id="PTHR43124:SF3">
    <property type="entry name" value="CHLORAMPHENICOL EFFLUX PUMP RV0191"/>
    <property type="match status" value="1"/>
</dbReference>
<keyword evidence="3 6" id="KW-0812">Transmembrane</keyword>
<feature type="transmembrane region" description="Helical" evidence="6">
    <location>
        <begin position="290"/>
        <end position="311"/>
    </location>
</feature>
<feature type="transmembrane region" description="Helical" evidence="6">
    <location>
        <begin position="142"/>
        <end position="166"/>
    </location>
</feature>
<dbReference type="GO" id="GO:0022857">
    <property type="term" value="F:transmembrane transporter activity"/>
    <property type="evidence" value="ECO:0007669"/>
    <property type="project" value="InterPro"/>
</dbReference>
<protein>
    <submittedName>
        <fullName evidence="8">MFS transporter</fullName>
    </submittedName>
</protein>